<reference evidence="3" key="1">
    <citation type="submission" date="2016-10" db="EMBL/GenBank/DDBJ databases">
        <authorList>
            <person name="Varghese N."/>
            <person name="Submissions S."/>
        </authorList>
    </citation>
    <scope>NUCLEOTIDE SEQUENCE [LARGE SCALE GENOMIC DNA]</scope>
    <source>
        <strain evidence="3">DSM 26893</strain>
    </source>
</reference>
<keyword evidence="1" id="KW-0732">Signal</keyword>
<keyword evidence="3" id="KW-1185">Reference proteome</keyword>
<feature type="chain" id="PRO_5011737825" evidence="1">
    <location>
        <begin position="27"/>
        <end position="169"/>
    </location>
</feature>
<evidence type="ECO:0000313" key="2">
    <source>
        <dbReference type="EMBL" id="SEN95095.1"/>
    </source>
</evidence>
<evidence type="ECO:0000256" key="1">
    <source>
        <dbReference type="SAM" id="SignalP"/>
    </source>
</evidence>
<evidence type="ECO:0000313" key="3">
    <source>
        <dbReference type="Proteomes" id="UP000199372"/>
    </source>
</evidence>
<proteinExistence type="predicted"/>
<feature type="signal peptide" evidence="1">
    <location>
        <begin position="1"/>
        <end position="26"/>
    </location>
</feature>
<dbReference type="EMBL" id="FOCM01000008">
    <property type="protein sequence ID" value="SEN95095.1"/>
    <property type="molecule type" value="Genomic_DNA"/>
</dbReference>
<dbReference type="AlphaFoldDB" id="A0A1H8KQD9"/>
<protein>
    <submittedName>
        <fullName evidence="2">Uncharacterized protein</fullName>
    </submittedName>
</protein>
<name>A0A1H8KQD9_9RHOB</name>
<sequence>MFHRRHVLERCAAALSIALVVTPAMAQEDRPMLSGNLEAILPQADDLPGPMTSLIGNWALSVEDDRPVIELTLEWSGDVDENTLATLGMVAVVQTPSIYVAFLDIPMIEGLAANTHGTVSATYEWGELLSTDLSTGPATYLSADDAREALNGGARVSQMIITSADFAER</sequence>
<accession>A0A1H8KQD9</accession>
<gene>
    <name evidence="2" type="ORF">SAMN04488011_10886</name>
</gene>
<dbReference type="Proteomes" id="UP000199372">
    <property type="component" value="Unassembled WGS sequence"/>
</dbReference>
<organism evidence="2 3">
    <name type="scientific">Palleronia pelagia</name>
    <dbReference type="NCBI Taxonomy" id="387096"/>
    <lineage>
        <taxon>Bacteria</taxon>
        <taxon>Pseudomonadati</taxon>
        <taxon>Pseudomonadota</taxon>
        <taxon>Alphaproteobacteria</taxon>
        <taxon>Rhodobacterales</taxon>
        <taxon>Roseobacteraceae</taxon>
        <taxon>Palleronia</taxon>
    </lineage>
</organism>